<keyword evidence="4" id="KW-1185">Reference proteome</keyword>
<proteinExistence type="predicted"/>
<evidence type="ECO:0000313" key="4">
    <source>
        <dbReference type="Proteomes" id="UP000694380"/>
    </source>
</evidence>
<dbReference type="InterPro" id="IPR003309">
    <property type="entry name" value="SCAN_dom"/>
</dbReference>
<sequence length="187" mass="21520">MMANISSCSARNSESIWPWRGKFCSISTYLTEPVDMEMHRLRFRAFHYQEAEGPREAYDHLCLLSRAWLRPEQRSKEQMLELLVLEQFLSILPQEIQSWVGGCHPQTREQAVALAEGFQLAKEEPGIWPQQEVIYGCEIIREWDMGPFPSRGRQLQSTHEAGGDWLAEGGQGMGYGTFHLGMGRCWL</sequence>
<accession>A0A8C3H8U2</accession>
<keyword evidence="1" id="KW-0539">Nucleus</keyword>
<organism evidence="3 4">
    <name type="scientific">Chrysemys picta bellii</name>
    <name type="common">Western painted turtle</name>
    <name type="synonym">Emys bellii</name>
    <dbReference type="NCBI Taxonomy" id="8478"/>
    <lineage>
        <taxon>Eukaryota</taxon>
        <taxon>Metazoa</taxon>
        <taxon>Chordata</taxon>
        <taxon>Craniata</taxon>
        <taxon>Vertebrata</taxon>
        <taxon>Euteleostomi</taxon>
        <taxon>Archelosauria</taxon>
        <taxon>Testudinata</taxon>
        <taxon>Testudines</taxon>
        <taxon>Cryptodira</taxon>
        <taxon>Durocryptodira</taxon>
        <taxon>Testudinoidea</taxon>
        <taxon>Emydidae</taxon>
        <taxon>Chrysemys</taxon>
    </lineage>
</organism>
<evidence type="ECO:0000259" key="2">
    <source>
        <dbReference type="PROSITE" id="PS50804"/>
    </source>
</evidence>
<dbReference type="PROSITE" id="PS50804">
    <property type="entry name" value="SCAN_BOX"/>
    <property type="match status" value="1"/>
</dbReference>
<dbReference type="GeneTree" id="ENSGT00940000154715"/>
<feature type="domain" description="SCAN box" evidence="2">
    <location>
        <begin position="40"/>
        <end position="119"/>
    </location>
</feature>
<dbReference type="SMART" id="SM00431">
    <property type="entry name" value="SCAN"/>
    <property type="match status" value="1"/>
</dbReference>
<dbReference type="CDD" id="cd07936">
    <property type="entry name" value="SCAN"/>
    <property type="match status" value="1"/>
</dbReference>
<dbReference type="AlphaFoldDB" id="A0A8C3H8U2"/>
<protein>
    <recommendedName>
        <fullName evidence="2">SCAN box domain-containing protein</fullName>
    </recommendedName>
</protein>
<dbReference type="InterPro" id="IPR050916">
    <property type="entry name" value="SCAN-C2H2_zinc_finger"/>
</dbReference>
<evidence type="ECO:0000256" key="1">
    <source>
        <dbReference type="ARBA" id="ARBA00023242"/>
    </source>
</evidence>
<dbReference type="Ensembl" id="ENSCPBT00000010274.1">
    <property type="protein sequence ID" value="ENSCPBP00000008561.1"/>
    <property type="gene ID" value="ENSCPBG00000006660.1"/>
</dbReference>
<name>A0A8C3H8U2_CHRPI</name>
<evidence type="ECO:0000313" key="3">
    <source>
        <dbReference type="Ensembl" id="ENSCPBP00000008561.1"/>
    </source>
</evidence>
<dbReference type="PANTHER" id="PTHR45935">
    <property type="entry name" value="PROTEIN ZBED8-RELATED"/>
    <property type="match status" value="1"/>
</dbReference>
<reference evidence="3" key="1">
    <citation type="submission" date="2025-08" db="UniProtKB">
        <authorList>
            <consortium name="Ensembl"/>
        </authorList>
    </citation>
    <scope>IDENTIFICATION</scope>
</reference>
<dbReference type="Proteomes" id="UP000694380">
    <property type="component" value="Unplaced"/>
</dbReference>
<dbReference type="SUPFAM" id="SSF47353">
    <property type="entry name" value="Retrovirus capsid dimerization domain-like"/>
    <property type="match status" value="1"/>
</dbReference>
<dbReference type="FunFam" id="1.10.4020.10:FF:000001">
    <property type="entry name" value="zinc finger protein 263 isoform X1"/>
    <property type="match status" value="1"/>
</dbReference>
<reference evidence="3" key="2">
    <citation type="submission" date="2025-09" db="UniProtKB">
        <authorList>
            <consortium name="Ensembl"/>
        </authorList>
    </citation>
    <scope>IDENTIFICATION</scope>
</reference>
<dbReference type="InterPro" id="IPR038269">
    <property type="entry name" value="SCAN_sf"/>
</dbReference>
<dbReference type="PANTHER" id="PTHR45935:SF15">
    <property type="entry name" value="SCAN BOX DOMAIN-CONTAINING PROTEIN"/>
    <property type="match status" value="1"/>
</dbReference>
<dbReference type="Gene3D" id="1.10.4020.10">
    <property type="entry name" value="DNA breaking-rejoining enzymes"/>
    <property type="match status" value="1"/>
</dbReference>
<dbReference type="Pfam" id="PF02023">
    <property type="entry name" value="SCAN"/>
    <property type="match status" value="1"/>
</dbReference>